<dbReference type="Proteomes" id="UP000561181">
    <property type="component" value="Unassembled WGS sequence"/>
</dbReference>
<organism evidence="1 2">
    <name type="scientific">Pontixanthobacter rizhaonensis</name>
    <dbReference type="NCBI Taxonomy" id="2730337"/>
    <lineage>
        <taxon>Bacteria</taxon>
        <taxon>Pseudomonadati</taxon>
        <taxon>Pseudomonadota</taxon>
        <taxon>Alphaproteobacteria</taxon>
        <taxon>Sphingomonadales</taxon>
        <taxon>Erythrobacteraceae</taxon>
        <taxon>Pontixanthobacter</taxon>
    </lineage>
</organism>
<evidence type="ECO:0000313" key="2">
    <source>
        <dbReference type="Proteomes" id="UP000561181"/>
    </source>
</evidence>
<reference evidence="1 2" key="1">
    <citation type="submission" date="2020-04" db="EMBL/GenBank/DDBJ databases">
        <authorList>
            <person name="Liu A."/>
        </authorList>
    </citation>
    <scope>NUCLEOTIDE SEQUENCE [LARGE SCALE GENOMIC DNA]</scope>
    <source>
        <strain evidence="1 2">RZ02</strain>
    </source>
</reference>
<sequence>MKAKASQNEASREDSRRLVALPEKVELQIVLPENAATEAELLDRLIGQQIIVLFEGEANRK</sequence>
<name>A0A848QJB5_9SPHN</name>
<protein>
    <submittedName>
        <fullName evidence="1">Uncharacterized protein</fullName>
    </submittedName>
</protein>
<dbReference type="AlphaFoldDB" id="A0A848QJB5"/>
<proteinExistence type="predicted"/>
<comment type="caution">
    <text evidence="1">The sequence shown here is derived from an EMBL/GenBank/DDBJ whole genome shotgun (WGS) entry which is preliminary data.</text>
</comment>
<keyword evidence="2" id="KW-1185">Reference proteome</keyword>
<dbReference type="RefSeq" id="WP_170013554.1">
    <property type="nucleotide sequence ID" value="NZ_JABCRE010000003.1"/>
</dbReference>
<gene>
    <name evidence="1" type="ORF">HKD42_11730</name>
</gene>
<dbReference type="EMBL" id="JABCRE010000003">
    <property type="protein sequence ID" value="NMW32732.1"/>
    <property type="molecule type" value="Genomic_DNA"/>
</dbReference>
<evidence type="ECO:0000313" key="1">
    <source>
        <dbReference type="EMBL" id="NMW32732.1"/>
    </source>
</evidence>
<accession>A0A848QJB5</accession>